<name>L1IXD9_GUITC</name>
<dbReference type="InterPro" id="IPR007632">
    <property type="entry name" value="Anoctamin"/>
</dbReference>
<dbReference type="PROSITE" id="PS50003">
    <property type="entry name" value="PH_DOMAIN"/>
    <property type="match status" value="1"/>
</dbReference>
<keyword evidence="2 6" id="KW-0812">Transmembrane</keyword>
<feature type="compositionally biased region" description="Acidic residues" evidence="5">
    <location>
        <begin position="1205"/>
        <end position="1218"/>
    </location>
</feature>
<comment type="subcellular location">
    <subcellularLocation>
        <location evidence="1">Membrane</location>
        <topology evidence="1">Multi-pass membrane protein</topology>
    </subcellularLocation>
</comment>
<dbReference type="SUPFAM" id="SSF48452">
    <property type="entry name" value="TPR-like"/>
    <property type="match status" value="1"/>
</dbReference>
<feature type="compositionally biased region" description="Acidic residues" evidence="5">
    <location>
        <begin position="1708"/>
        <end position="1721"/>
    </location>
</feature>
<evidence type="ECO:0000259" key="8">
    <source>
        <dbReference type="PROSITE" id="PS50106"/>
    </source>
</evidence>
<dbReference type="Pfam" id="PF00169">
    <property type="entry name" value="PH"/>
    <property type="match status" value="1"/>
</dbReference>
<dbReference type="InterPro" id="IPR001849">
    <property type="entry name" value="PH_domain"/>
</dbReference>
<dbReference type="SMART" id="SM00228">
    <property type="entry name" value="PDZ"/>
    <property type="match status" value="1"/>
</dbReference>
<dbReference type="SUPFAM" id="SSF50729">
    <property type="entry name" value="PH domain-like"/>
    <property type="match status" value="1"/>
</dbReference>
<sequence>MKGLQQTMSVGRDSIDSLMNVCGDNLEEDASDQAQVQDIGKLVAEISTQALLQKRRLTEFKSKTAKVQGKGLNEQTNMIEKSYQQILAKDPNHVPTMNEYALFNLVVKRQYDAAEELYLAALNVSPFHTLTLCDYGFFLERIRGDFDGAEALYQRSLRVDPQHLPTLANYALFLHDVRRQYGKSLKMYNQMVRLNAFKDEDPNLSKGAESLLTSAHKKDPESEIIEEEIHHLRLQQSRRYLKITEMLKHKEGEETSSQPALESRKVEDVDKHDELDDDLDIDALRIKDATGKVANEAYTAQQEDNSWIDSRSTSWKAAILRLRHRFSWKPYYFVMKGTSISFFTSEDSYLASEKELGTIWISSCQVKSASVTNGGIFPLKLEDKKMKYKYTLGFNDGVVRDEWEKAIFSTKNSIKRGLVSVPGDEGSKEEAEEVAFKSLLTEEHKATIYKGYLNELDETGLNEYDYMIVMPQVFSGWSASAIKKRKESQMEIIKILRMQHLIVRCIKSRDEDELFLLIRAPRPEEWAIESNAGQGSGMEPSGDELALYSKRSSGVQDWLTMWADKLKPEYLVREFKEGFKGCTLPYDFGLRHLFVREGEFNDPRAVKPIRVDQAFRLPGQLRGKKELERSEALKKQSGTHLAEWDLSMEAHRVAQNYAKTIGGKQKSFTDWRNEQMRIGTMRASSKRQELIRKVMDLTLKRRMTETWFCRNDELNRNWIELERRSVIKLITPLHHQASNDWLKQNWAGIYCLTSAFLSASSPLDEVVAYFSEEIAFYFAFIGHYNRWLIFPAVFGAGVFGYNIIYAPVTLDTPALVIYMIFLALWSTLFLETWKRRQSELAHSWGVMNTAIEHIPRPQFRGNVKLDLWTKKTDYKVPKRSVRMRIFSVPILLVFVAVICIVTIYILLNKSDFKADSGGGGSKAWFTGGALSTGLLCSFAMMIFDQVGQTLSIVLTTRENHKTYWGHEKSLRNKFVMFQLFNFFLALFWTAFHGDFGSLCVASSDAVLTYQQCIDLHKAGYGAPDDICAQPEQIFQSSDKLNQAEQFVLFTVKNMDPSELRQIGSACLGGTTMHSLFLIFLIIYTSRLLVSIFTQYVYAPFLDRVREISQELYLRTRVRDRAIDRLTRRKLRMERQKQKRMNELQARTTDILPMPPLASKDDERKEVSLLANAGGIYGLVIKFLEWRRQRKEASRQHKTARKNREDEEEDAEEEVEVEDDEELDAFEEEDFRQISFDISIPGSESRLAPYSSSFFEIDQMFIQFGYIALFSAAFSIAPLLSWINNLVEVRLDARKLTSYSRRPLIKHAKELEFWIEVLELLAYLGLICNVLLLGLGSFSLRDLLGLTQDLPSSSPPDAVQYKTADELSSLGKDFRGRVTMLWFMLAMEHAIFLVKIAFAFFIEDAPGWVKEAEKGIRKYRNRKYLESAFQHDDEGSEGQEFGRCTGELKGELLSAMHERNVSDILDEMTNAPSERPRRQERIMTLLSVVQRQGLVDDKGLPLGLDQALARERQRPNGGKLGTEKHFTASSELGFASMVEEEPVANVVVRIVEAIRPHVFMNSDKNVEMKEADFLFFSLRASCPGFQHKQNTRVVEASPTLSWKEPLVVAVPSLPVALELELYSYKGQEEPAGLLATAMTCVTGGVFDVDPIRSTIRVQDEQDSWLPMTQPDSWETVISSGALHLQLSIEFFREEDRVGVKDKDNSSGDATEEDVSVAGEEEEHGTTRRPAGRSVLDTVGGIGAEVEDMEDPRSGSMLACIKGVRRKSPAEAAGIRAGDRVLRVDEKNVDGMGAFLVRSLLYGPVNSRLSLTLLRRAADSSGLDRIFKVQLVRDADLKLNLASKKQIHRDIILNIVSAMRPHVFSVMQEEEALTPFYSFPELLHALKDGSVTRQSLLLCPQLNIDVWTQITRLPDVCMLLDFAREATNEEMRELTEHGAVGEEERMDTETVEPTSRTRSDGGEGGSVLDSDSASVSSIISGD</sequence>
<feature type="region of interest" description="Disordered" evidence="5">
    <location>
        <begin position="249"/>
        <end position="269"/>
    </location>
</feature>
<feature type="transmembrane region" description="Helical" evidence="6">
    <location>
        <begin position="885"/>
        <end position="907"/>
    </location>
</feature>
<feature type="transmembrane region" description="Helical" evidence="6">
    <location>
        <begin position="1062"/>
        <end position="1083"/>
    </location>
</feature>
<evidence type="ECO:0000256" key="1">
    <source>
        <dbReference type="ARBA" id="ARBA00004141"/>
    </source>
</evidence>
<gene>
    <name evidence="9" type="ORF">GUITHDRAFT_142498</name>
</gene>
<dbReference type="GeneID" id="17297449"/>
<dbReference type="PROSITE" id="PS50106">
    <property type="entry name" value="PDZ"/>
    <property type="match status" value="1"/>
</dbReference>
<feature type="compositionally biased region" description="Low complexity" evidence="5">
    <location>
        <begin position="1964"/>
        <end position="1980"/>
    </location>
</feature>
<proteinExistence type="predicted"/>
<evidence type="ECO:0000256" key="6">
    <source>
        <dbReference type="SAM" id="Phobius"/>
    </source>
</evidence>
<keyword evidence="3 6" id="KW-1133">Transmembrane helix</keyword>
<reference evidence="9 11" key="1">
    <citation type="journal article" date="2012" name="Nature">
        <title>Algal genomes reveal evolutionary mosaicism and the fate of nucleomorphs.</title>
        <authorList>
            <consortium name="DOE Joint Genome Institute"/>
            <person name="Curtis B.A."/>
            <person name="Tanifuji G."/>
            <person name="Burki F."/>
            <person name="Gruber A."/>
            <person name="Irimia M."/>
            <person name="Maruyama S."/>
            <person name="Arias M.C."/>
            <person name="Ball S.G."/>
            <person name="Gile G.H."/>
            <person name="Hirakawa Y."/>
            <person name="Hopkins J.F."/>
            <person name="Kuo A."/>
            <person name="Rensing S.A."/>
            <person name="Schmutz J."/>
            <person name="Symeonidi A."/>
            <person name="Elias M."/>
            <person name="Eveleigh R.J."/>
            <person name="Herman E.K."/>
            <person name="Klute M.J."/>
            <person name="Nakayama T."/>
            <person name="Obornik M."/>
            <person name="Reyes-Prieto A."/>
            <person name="Armbrust E.V."/>
            <person name="Aves S.J."/>
            <person name="Beiko R.G."/>
            <person name="Coutinho P."/>
            <person name="Dacks J.B."/>
            <person name="Durnford D.G."/>
            <person name="Fast N.M."/>
            <person name="Green B.R."/>
            <person name="Grisdale C.J."/>
            <person name="Hempel F."/>
            <person name="Henrissat B."/>
            <person name="Hoppner M.P."/>
            <person name="Ishida K."/>
            <person name="Kim E."/>
            <person name="Koreny L."/>
            <person name="Kroth P.G."/>
            <person name="Liu Y."/>
            <person name="Malik S.B."/>
            <person name="Maier U.G."/>
            <person name="McRose D."/>
            <person name="Mock T."/>
            <person name="Neilson J.A."/>
            <person name="Onodera N.T."/>
            <person name="Poole A.M."/>
            <person name="Pritham E.J."/>
            <person name="Richards T.A."/>
            <person name="Rocap G."/>
            <person name="Roy S.W."/>
            <person name="Sarai C."/>
            <person name="Schaack S."/>
            <person name="Shirato S."/>
            <person name="Slamovits C.H."/>
            <person name="Spencer D.F."/>
            <person name="Suzuki S."/>
            <person name="Worden A.Z."/>
            <person name="Zauner S."/>
            <person name="Barry K."/>
            <person name="Bell C."/>
            <person name="Bharti A.K."/>
            <person name="Crow J.A."/>
            <person name="Grimwood J."/>
            <person name="Kramer R."/>
            <person name="Lindquist E."/>
            <person name="Lucas S."/>
            <person name="Salamov A."/>
            <person name="McFadden G.I."/>
            <person name="Lane C.E."/>
            <person name="Keeling P.J."/>
            <person name="Gray M.W."/>
            <person name="Grigoriev I.V."/>
            <person name="Archibald J.M."/>
        </authorList>
    </citation>
    <scope>NUCLEOTIDE SEQUENCE</scope>
    <source>
        <strain evidence="9 11">CCMP2712</strain>
    </source>
</reference>
<evidence type="ECO:0000259" key="7">
    <source>
        <dbReference type="PROSITE" id="PS50003"/>
    </source>
</evidence>
<reference evidence="11" key="2">
    <citation type="submission" date="2012-11" db="EMBL/GenBank/DDBJ databases">
        <authorList>
            <person name="Kuo A."/>
            <person name="Curtis B.A."/>
            <person name="Tanifuji G."/>
            <person name="Burki F."/>
            <person name="Gruber A."/>
            <person name="Irimia M."/>
            <person name="Maruyama S."/>
            <person name="Arias M.C."/>
            <person name="Ball S.G."/>
            <person name="Gile G.H."/>
            <person name="Hirakawa Y."/>
            <person name="Hopkins J.F."/>
            <person name="Rensing S.A."/>
            <person name="Schmutz J."/>
            <person name="Symeonidi A."/>
            <person name="Elias M."/>
            <person name="Eveleigh R.J."/>
            <person name="Herman E.K."/>
            <person name="Klute M.J."/>
            <person name="Nakayama T."/>
            <person name="Obornik M."/>
            <person name="Reyes-Prieto A."/>
            <person name="Armbrust E.V."/>
            <person name="Aves S.J."/>
            <person name="Beiko R.G."/>
            <person name="Coutinho P."/>
            <person name="Dacks J.B."/>
            <person name="Durnford D.G."/>
            <person name="Fast N.M."/>
            <person name="Green B.R."/>
            <person name="Grisdale C."/>
            <person name="Hempe F."/>
            <person name="Henrissat B."/>
            <person name="Hoppner M.P."/>
            <person name="Ishida K.-I."/>
            <person name="Kim E."/>
            <person name="Koreny L."/>
            <person name="Kroth P.G."/>
            <person name="Liu Y."/>
            <person name="Malik S.-B."/>
            <person name="Maier U.G."/>
            <person name="McRose D."/>
            <person name="Mock T."/>
            <person name="Neilson J.A."/>
            <person name="Onodera N.T."/>
            <person name="Poole A.M."/>
            <person name="Pritham E.J."/>
            <person name="Richards T.A."/>
            <person name="Rocap G."/>
            <person name="Roy S.W."/>
            <person name="Sarai C."/>
            <person name="Schaack S."/>
            <person name="Shirato S."/>
            <person name="Slamovits C.H."/>
            <person name="Spencer D.F."/>
            <person name="Suzuki S."/>
            <person name="Worden A.Z."/>
            <person name="Zauner S."/>
            <person name="Barry K."/>
            <person name="Bell C."/>
            <person name="Bharti A.K."/>
            <person name="Crow J.A."/>
            <person name="Grimwood J."/>
            <person name="Kramer R."/>
            <person name="Lindquist E."/>
            <person name="Lucas S."/>
            <person name="Salamov A."/>
            <person name="McFadden G.I."/>
            <person name="Lane C.E."/>
            <person name="Keeling P.J."/>
            <person name="Gray M.W."/>
            <person name="Grigoriev I.V."/>
            <person name="Archibald J.M."/>
        </authorList>
    </citation>
    <scope>NUCLEOTIDE SEQUENCE</scope>
    <source>
        <strain evidence="11">CCMP2712</strain>
    </source>
</reference>
<dbReference type="GO" id="GO:0005254">
    <property type="term" value="F:chloride channel activity"/>
    <property type="evidence" value="ECO:0007669"/>
    <property type="project" value="TreeGrafter"/>
</dbReference>
<evidence type="ECO:0000256" key="4">
    <source>
        <dbReference type="ARBA" id="ARBA00023136"/>
    </source>
</evidence>
<dbReference type="InterPro" id="IPR049452">
    <property type="entry name" value="Anoctamin_TM"/>
</dbReference>
<dbReference type="Pfam" id="PF04547">
    <property type="entry name" value="Anoctamin"/>
    <property type="match status" value="1"/>
</dbReference>
<organism evidence="9">
    <name type="scientific">Guillardia theta (strain CCMP2712)</name>
    <name type="common">Cryptophyte</name>
    <dbReference type="NCBI Taxonomy" id="905079"/>
    <lineage>
        <taxon>Eukaryota</taxon>
        <taxon>Cryptophyceae</taxon>
        <taxon>Pyrenomonadales</taxon>
        <taxon>Geminigeraceae</taxon>
        <taxon>Guillardia</taxon>
    </lineage>
</organism>
<feature type="region of interest" description="Disordered" evidence="5">
    <location>
        <begin position="1933"/>
        <end position="1980"/>
    </location>
</feature>
<dbReference type="InterPro" id="IPR036034">
    <property type="entry name" value="PDZ_sf"/>
</dbReference>
<feature type="region of interest" description="Disordered" evidence="5">
    <location>
        <begin position="1193"/>
        <end position="1218"/>
    </location>
</feature>
<feature type="transmembrane region" description="Helical" evidence="6">
    <location>
        <begin position="1319"/>
        <end position="1339"/>
    </location>
</feature>
<evidence type="ECO:0000256" key="2">
    <source>
        <dbReference type="ARBA" id="ARBA00022692"/>
    </source>
</evidence>
<dbReference type="PANTHER" id="PTHR12308">
    <property type="entry name" value="ANOCTAMIN"/>
    <property type="match status" value="1"/>
</dbReference>
<dbReference type="KEGG" id="gtt:GUITHDRAFT_142498"/>
<feature type="transmembrane region" description="Helical" evidence="6">
    <location>
        <begin position="923"/>
        <end position="943"/>
    </location>
</feature>
<dbReference type="InterPro" id="IPR041489">
    <property type="entry name" value="PDZ_6"/>
</dbReference>
<evidence type="ECO:0000313" key="10">
    <source>
        <dbReference type="EnsemblProtists" id="EKX40886"/>
    </source>
</evidence>
<feature type="domain" description="PDZ" evidence="8">
    <location>
        <begin position="1738"/>
        <end position="1790"/>
    </location>
</feature>
<dbReference type="OrthoDB" id="296386at2759"/>
<dbReference type="Pfam" id="PF17820">
    <property type="entry name" value="PDZ_6"/>
    <property type="match status" value="1"/>
</dbReference>
<feature type="region of interest" description="Disordered" evidence="5">
    <location>
        <begin position="1696"/>
        <end position="1733"/>
    </location>
</feature>
<dbReference type="eggNOG" id="KOG2513">
    <property type="taxonomic scope" value="Eukaryota"/>
</dbReference>
<dbReference type="PANTHER" id="PTHR12308:SF73">
    <property type="entry name" value="ANOCTAMIN"/>
    <property type="match status" value="1"/>
</dbReference>
<dbReference type="HOGENOM" id="CLU_234283_0_0_1"/>
<feature type="domain" description="PH" evidence="7">
    <location>
        <begin position="313"/>
        <end position="412"/>
    </location>
</feature>
<dbReference type="InterPro" id="IPR001478">
    <property type="entry name" value="PDZ"/>
</dbReference>
<feature type="transmembrane region" description="Helical" evidence="6">
    <location>
        <begin position="1263"/>
        <end position="1282"/>
    </location>
</feature>
<evidence type="ECO:0000256" key="3">
    <source>
        <dbReference type="ARBA" id="ARBA00022989"/>
    </source>
</evidence>
<dbReference type="Gene3D" id="1.25.40.10">
    <property type="entry name" value="Tetratricopeptide repeat domain"/>
    <property type="match status" value="1"/>
</dbReference>
<dbReference type="InterPro" id="IPR011993">
    <property type="entry name" value="PH-like_dom_sf"/>
</dbReference>
<feature type="transmembrane region" description="Helical" evidence="6">
    <location>
        <begin position="1380"/>
        <end position="1401"/>
    </location>
</feature>
<evidence type="ECO:0000313" key="11">
    <source>
        <dbReference type="Proteomes" id="UP000011087"/>
    </source>
</evidence>
<dbReference type="SUPFAM" id="SSF50156">
    <property type="entry name" value="PDZ domain-like"/>
    <property type="match status" value="1"/>
</dbReference>
<feature type="transmembrane region" description="Helical" evidence="6">
    <location>
        <begin position="974"/>
        <end position="991"/>
    </location>
</feature>
<evidence type="ECO:0000313" key="9">
    <source>
        <dbReference type="EMBL" id="EKX40886.1"/>
    </source>
</evidence>
<feature type="transmembrane region" description="Helical" evidence="6">
    <location>
        <begin position="814"/>
        <end position="833"/>
    </location>
</feature>
<dbReference type="Gene3D" id="2.30.29.30">
    <property type="entry name" value="Pleckstrin-homology domain (PH domain)/Phosphotyrosine-binding domain (PTB)"/>
    <property type="match status" value="1"/>
</dbReference>
<dbReference type="SMART" id="SM00233">
    <property type="entry name" value="PH"/>
    <property type="match status" value="1"/>
</dbReference>
<dbReference type="CDD" id="cd06782">
    <property type="entry name" value="cpPDZ_CPP-like"/>
    <property type="match status" value="1"/>
</dbReference>
<dbReference type="EMBL" id="JH993028">
    <property type="protein sequence ID" value="EKX40886.1"/>
    <property type="molecule type" value="Genomic_DNA"/>
</dbReference>
<dbReference type="PaxDb" id="55529-EKX40886"/>
<protein>
    <submittedName>
        <fullName evidence="9 10">Uncharacterized protein</fullName>
    </submittedName>
</protein>
<reference evidence="10" key="3">
    <citation type="submission" date="2016-03" db="UniProtKB">
        <authorList>
            <consortium name="EnsemblProtists"/>
        </authorList>
    </citation>
    <scope>IDENTIFICATION</scope>
</reference>
<accession>L1IXD9</accession>
<dbReference type="EnsemblProtists" id="EKX40886">
    <property type="protein sequence ID" value="EKX40886"/>
    <property type="gene ID" value="GUITHDRAFT_142498"/>
</dbReference>
<dbReference type="Proteomes" id="UP000011087">
    <property type="component" value="Unassembled WGS sequence"/>
</dbReference>
<dbReference type="RefSeq" id="XP_005827866.1">
    <property type="nucleotide sequence ID" value="XM_005827809.1"/>
</dbReference>
<keyword evidence="11" id="KW-1185">Reference proteome</keyword>
<dbReference type="Gene3D" id="2.30.42.10">
    <property type="match status" value="1"/>
</dbReference>
<dbReference type="InterPro" id="IPR011990">
    <property type="entry name" value="TPR-like_helical_dom_sf"/>
</dbReference>
<dbReference type="GO" id="GO:0016020">
    <property type="term" value="C:membrane"/>
    <property type="evidence" value="ECO:0007669"/>
    <property type="project" value="UniProtKB-SubCell"/>
</dbReference>
<evidence type="ECO:0000256" key="5">
    <source>
        <dbReference type="SAM" id="MobiDB-lite"/>
    </source>
</evidence>
<keyword evidence="4 6" id="KW-0472">Membrane</keyword>